<dbReference type="InterPro" id="IPR029016">
    <property type="entry name" value="GAF-like_dom_sf"/>
</dbReference>
<dbReference type="EMBL" id="JACCAE010000001">
    <property type="protein sequence ID" value="NYF96745.1"/>
    <property type="molecule type" value="Genomic_DNA"/>
</dbReference>
<proteinExistence type="predicted"/>
<dbReference type="Proteomes" id="UP000554054">
    <property type="component" value="Unassembled WGS sequence"/>
</dbReference>
<evidence type="ECO:0000259" key="5">
    <source>
        <dbReference type="PROSITE" id="PS50921"/>
    </source>
</evidence>
<dbReference type="SUPFAM" id="SSF52172">
    <property type="entry name" value="CheY-like"/>
    <property type="match status" value="1"/>
</dbReference>
<keyword evidence="4" id="KW-0804">Transcription</keyword>
<keyword evidence="2" id="KW-0418">Kinase</keyword>
<dbReference type="Gene3D" id="3.30.450.40">
    <property type="match status" value="1"/>
</dbReference>
<name>A0A852VSD5_9MICO</name>
<keyword evidence="1" id="KW-0808">Transferase</keyword>
<dbReference type="InterPro" id="IPR012074">
    <property type="entry name" value="GAF_ANTAR"/>
</dbReference>
<dbReference type="PROSITE" id="PS50921">
    <property type="entry name" value="ANTAR"/>
    <property type="match status" value="1"/>
</dbReference>
<evidence type="ECO:0000313" key="6">
    <source>
        <dbReference type="EMBL" id="NYF96745.1"/>
    </source>
</evidence>
<dbReference type="InterPro" id="IPR036388">
    <property type="entry name" value="WH-like_DNA-bd_sf"/>
</dbReference>
<dbReference type="InterPro" id="IPR003018">
    <property type="entry name" value="GAF"/>
</dbReference>
<evidence type="ECO:0000313" key="7">
    <source>
        <dbReference type="Proteomes" id="UP000554054"/>
    </source>
</evidence>
<dbReference type="Gene3D" id="1.10.10.10">
    <property type="entry name" value="Winged helix-like DNA-binding domain superfamily/Winged helix DNA-binding domain"/>
    <property type="match status" value="1"/>
</dbReference>
<dbReference type="RefSeq" id="WP_185989759.1">
    <property type="nucleotide sequence ID" value="NZ_JACCAE010000001.1"/>
</dbReference>
<dbReference type="PIRSF" id="PIRSF036625">
    <property type="entry name" value="GAF_ANTAR"/>
    <property type="match status" value="1"/>
</dbReference>
<protein>
    <recommendedName>
        <fullName evidence="5">ANTAR domain-containing protein</fullName>
    </recommendedName>
</protein>
<reference evidence="6 7" key="1">
    <citation type="submission" date="2020-07" db="EMBL/GenBank/DDBJ databases">
        <title>Sequencing the genomes of 1000 actinobacteria strains.</title>
        <authorList>
            <person name="Klenk H.-P."/>
        </authorList>
    </citation>
    <scope>NUCLEOTIDE SEQUENCE [LARGE SCALE GENOMIC DNA]</scope>
    <source>
        <strain evidence="6 7">DSM 26154</strain>
    </source>
</reference>
<dbReference type="AlphaFoldDB" id="A0A852VSD5"/>
<accession>A0A852VSD5</accession>
<evidence type="ECO:0000256" key="4">
    <source>
        <dbReference type="ARBA" id="ARBA00023163"/>
    </source>
</evidence>
<dbReference type="InterPro" id="IPR011006">
    <property type="entry name" value="CheY-like_superfamily"/>
</dbReference>
<evidence type="ECO:0000256" key="2">
    <source>
        <dbReference type="ARBA" id="ARBA00022777"/>
    </source>
</evidence>
<gene>
    <name evidence="6" type="ORF">BJY20_000137</name>
</gene>
<keyword evidence="7" id="KW-1185">Reference proteome</keyword>
<sequence>MQDDQLARIIEQLSAEPEEAYTLQQVVDQAVANVPGCHMCSVFVRRHGTVEVAANSDATASRVDELQFELDEGPCLNVLSEHELASVPDTEHERRWPRWAEQAHAQGVKSSLSVRLSATAPYFACLNMYSYREGGFDDDAVDRAVVYARLASVALEQAREISGLRSALNNRLIIGAAQGILMERYGLTLNRAFEVLRRHSNDSNTKLRDVAQGVLDDVDARSPLH</sequence>
<dbReference type="GO" id="GO:0016301">
    <property type="term" value="F:kinase activity"/>
    <property type="evidence" value="ECO:0007669"/>
    <property type="project" value="UniProtKB-KW"/>
</dbReference>
<keyword evidence="3" id="KW-0805">Transcription regulation</keyword>
<dbReference type="SMART" id="SM01012">
    <property type="entry name" value="ANTAR"/>
    <property type="match status" value="1"/>
</dbReference>
<feature type="domain" description="ANTAR" evidence="5">
    <location>
        <begin position="154"/>
        <end position="215"/>
    </location>
</feature>
<dbReference type="GO" id="GO:0003723">
    <property type="term" value="F:RNA binding"/>
    <property type="evidence" value="ECO:0007669"/>
    <property type="project" value="InterPro"/>
</dbReference>
<dbReference type="InterPro" id="IPR005561">
    <property type="entry name" value="ANTAR"/>
</dbReference>
<evidence type="ECO:0000256" key="1">
    <source>
        <dbReference type="ARBA" id="ARBA00022679"/>
    </source>
</evidence>
<dbReference type="Pfam" id="PF13185">
    <property type="entry name" value="GAF_2"/>
    <property type="match status" value="1"/>
</dbReference>
<dbReference type="SUPFAM" id="SSF55781">
    <property type="entry name" value="GAF domain-like"/>
    <property type="match status" value="1"/>
</dbReference>
<dbReference type="Pfam" id="PF03861">
    <property type="entry name" value="ANTAR"/>
    <property type="match status" value="1"/>
</dbReference>
<organism evidence="6 7">
    <name type="scientific">Janibacter cremeus</name>
    <dbReference type="NCBI Taxonomy" id="1285192"/>
    <lineage>
        <taxon>Bacteria</taxon>
        <taxon>Bacillati</taxon>
        <taxon>Actinomycetota</taxon>
        <taxon>Actinomycetes</taxon>
        <taxon>Micrococcales</taxon>
        <taxon>Intrasporangiaceae</taxon>
        <taxon>Janibacter</taxon>
    </lineage>
</organism>
<comment type="caution">
    <text evidence="6">The sequence shown here is derived from an EMBL/GenBank/DDBJ whole genome shotgun (WGS) entry which is preliminary data.</text>
</comment>
<evidence type="ECO:0000256" key="3">
    <source>
        <dbReference type="ARBA" id="ARBA00023015"/>
    </source>
</evidence>